<dbReference type="Pfam" id="PF12714">
    <property type="entry name" value="TILa"/>
    <property type="match status" value="1"/>
</dbReference>
<reference evidence="4" key="1">
    <citation type="submission" date="2016-11" db="UniProtKB">
        <authorList>
            <consortium name="WormBaseParasite"/>
        </authorList>
    </citation>
    <scope>IDENTIFICATION</scope>
</reference>
<keyword evidence="3" id="KW-1185">Reference proteome</keyword>
<feature type="signal peptide" evidence="1">
    <location>
        <begin position="1"/>
        <end position="19"/>
    </location>
</feature>
<protein>
    <submittedName>
        <fullName evidence="4">TILa domain-containing protein</fullName>
    </submittedName>
</protein>
<proteinExistence type="predicted"/>
<keyword evidence="1" id="KW-0732">Signal</keyword>
<feature type="domain" description="TILa" evidence="2">
    <location>
        <begin position="108"/>
        <end position="161"/>
    </location>
</feature>
<name>A0A1I7ZWW2_9BILA</name>
<dbReference type="WBParaSite" id="L893_g30409.t1">
    <property type="protein sequence ID" value="L893_g30409.t1"/>
    <property type="gene ID" value="L893_g30409"/>
</dbReference>
<evidence type="ECO:0000313" key="4">
    <source>
        <dbReference type="WBParaSite" id="L893_g30409.t1"/>
    </source>
</evidence>
<organism evidence="3 4">
    <name type="scientific">Steinernema glaseri</name>
    <dbReference type="NCBI Taxonomy" id="37863"/>
    <lineage>
        <taxon>Eukaryota</taxon>
        <taxon>Metazoa</taxon>
        <taxon>Ecdysozoa</taxon>
        <taxon>Nematoda</taxon>
        <taxon>Chromadorea</taxon>
        <taxon>Rhabditida</taxon>
        <taxon>Tylenchina</taxon>
        <taxon>Panagrolaimomorpha</taxon>
        <taxon>Strongyloidoidea</taxon>
        <taxon>Steinernematidae</taxon>
        <taxon>Steinernema</taxon>
    </lineage>
</organism>
<sequence>MNSLVLLLAGATLAISANAFAVGSCKDPKNGRVYEPMVSYLTDDCTTRKLCLQGKIYTEPHQCTPNSHCGREAGEPTCLCNNGFKRVNQNDVNSKCVPVKNTPTEGSCTDADGTVYKPMSSYLTNNCSALKACIGGQIFTQAYQCVANSHCGVDCDGNPTCVCNAGFKKAGDVNSECVRV</sequence>
<feature type="chain" id="PRO_5009313995" evidence="1">
    <location>
        <begin position="20"/>
        <end position="180"/>
    </location>
</feature>
<dbReference type="AlphaFoldDB" id="A0A1I7ZWW2"/>
<evidence type="ECO:0000313" key="3">
    <source>
        <dbReference type="Proteomes" id="UP000095287"/>
    </source>
</evidence>
<dbReference type="InterPro" id="IPR025615">
    <property type="entry name" value="TILa_dom"/>
</dbReference>
<accession>A0A1I7ZWW2</accession>
<evidence type="ECO:0000256" key="1">
    <source>
        <dbReference type="SAM" id="SignalP"/>
    </source>
</evidence>
<evidence type="ECO:0000259" key="2">
    <source>
        <dbReference type="Pfam" id="PF12714"/>
    </source>
</evidence>
<dbReference type="Proteomes" id="UP000095287">
    <property type="component" value="Unplaced"/>
</dbReference>